<dbReference type="InterPro" id="IPR020069">
    <property type="entry name" value="Ribosomal_bL9_C"/>
</dbReference>
<dbReference type="GO" id="GO:0003735">
    <property type="term" value="F:structural constituent of ribosome"/>
    <property type="evidence" value="ECO:0007669"/>
    <property type="project" value="InterPro"/>
</dbReference>
<evidence type="ECO:0000256" key="5">
    <source>
        <dbReference type="ARBA" id="ARBA00023274"/>
    </source>
</evidence>
<comment type="similarity">
    <text evidence="1 7">Belongs to the bacterial ribosomal protein bL9 family.</text>
</comment>
<dbReference type="PROSITE" id="PS00651">
    <property type="entry name" value="RIBOSOMAL_L9"/>
    <property type="match status" value="1"/>
</dbReference>
<evidence type="ECO:0000313" key="9">
    <source>
        <dbReference type="EMBL" id="SDO73316.1"/>
    </source>
</evidence>
<evidence type="ECO:0000259" key="8">
    <source>
        <dbReference type="PROSITE" id="PS00651"/>
    </source>
</evidence>
<dbReference type="FunFam" id="3.40.5.10:FF:000003">
    <property type="entry name" value="50S ribosomal protein L9"/>
    <property type="match status" value="1"/>
</dbReference>
<proteinExistence type="inferred from homology"/>
<organism evidence="9 10">
    <name type="scientific">Nakamurella panacisegetis</name>
    <dbReference type="NCBI Taxonomy" id="1090615"/>
    <lineage>
        <taxon>Bacteria</taxon>
        <taxon>Bacillati</taxon>
        <taxon>Actinomycetota</taxon>
        <taxon>Actinomycetes</taxon>
        <taxon>Nakamurellales</taxon>
        <taxon>Nakamurellaceae</taxon>
        <taxon>Nakamurella</taxon>
    </lineage>
</organism>
<dbReference type="InterPro" id="IPR036935">
    <property type="entry name" value="Ribosomal_bL9_N_sf"/>
</dbReference>
<dbReference type="GO" id="GO:1990904">
    <property type="term" value="C:ribonucleoprotein complex"/>
    <property type="evidence" value="ECO:0007669"/>
    <property type="project" value="UniProtKB-KW"/>
</dbReference>
<dbReference type="AlphaFoldDB" id="A0A1H0LZB8"/>
<protein>
    <recommendedName>
        <fullName evidence="6 7">Large ribosomal subunit protein bL9</fullName>
    </recommendedName>
</protein>
<evidence type="ECO:0000256" key="6">
    <source>
        <dbReference type="ARBA" id="ARBA00035292"/>
    </source>
</evidence>
<keyword evidence="4 7" id="KW-0689">Ribosomal protein</keyword>
<dbReference type="OrthoDB" id="9788336at2"/>
<keyword evidence="3 7" id="KW-0694">RNA-binding</keyword>
<dbReference type="RefSeq" id="WP_090475713.1">
    <property type="nucleotide sequence ID" value="NZ_LT629710.1"/>
</dbReference>
<dbReference type="InterPro" id="IPR036791">
    <property type="entry name" value="Ribosomal_bL9_C_sf"/>
</dbReference>
<gene>
    <name evidence="7" type="primary">rplI</name>
    <name evidence="9" type="ORF">SAMN04515671_1862</name>
</gene>
<evidence type="ECO:0000313" key="10">
    <source>
        <dbReference type="Proteomes" id="UP000198741"/>
    </source>
</evidence>
<keyword evidence="10" id="KW-1185">Reference proteome</keyword>
<dbReference type="EMBL" id="LT629710">
    <property type="protein sequence ID" value="SDO73316.1"/>
    <property type="molecule type" value="Genomic_DNA"/>
</dbReference>
<dbReference type="InterPro" id="IPR000244">
    <property type="entry name" value="Ribosomal_bL9"/>
</dbReference>
<dbReference type="InterPro" id="IPR020070">
    <property type="entry name" value="Ribosomal_bL9_N"/>
</dbReference>
<comment type="function">
    <text evidence="7">Binds to the 23S rRNA.</text>
</comment>
<feature type="domain" description="Ribosomal protein L9" evidence="8">
    <location>
        <begin position="13"/>
        <end position="40"/>
    </location>
</feature>
<dbReference type="Proteomes" id="UP000198741">
    <property type="component" value="Chromosome I"/>
</dbReference>
<dbReference type="InterPro" id="IPR020594">
    <property type="entry name" value="Ribosomal_bL9_bac/chp"/>
</dbReference>
<keyword evidence="2 7" id="KW-0699">rRNA-binding</keyword>
<dbReference type="Pfam" id="PF01281">
    <property type="entry name" value="Ribosomal_L9_N"/>
    <property type="match status" value="1"/>
</dbReference>
<evidence type="ECO:0000256" key="7">
    <source>
        <dbReference type="HAMAP-Rule" id="MF_00503"/>
    </source>
</evidence>
<dbReference type="GO" id="GO:0005840">
    <property type="term" value="C:ribosome"/>
    <property type="evidence" value="ECO:0007669"/>
    <property type="project" value="UniProtKB-KW"/>
</dbReference>
<evidence type="ECO:0000256" key="3">
    <source>
        <dbReference type="ARBA" id="ARBA00022884"/>
    </source>
</evidence>
<name>A0A1H0LZB8_9ACTN</name>
<evidence type="ECO:0000256" key="4">
    <source>
        <dbReference type="ARBA" id="ARBA00022980"/>
    </source>
</evidence>
<dbReference type="STRING" id="1090615.SAMN04515671_1862"/>
<dbReference type="Gene3D" id="3.40.5.10">
    <property type="entry name" value="Ribosomal protein L9, N-terminal domain"/>
    <property type="match status" value="1"/>
</dbReference>
<dbReference type="GO" id="GO:0006412">
    <property type="term" value="P:translation"/>
    <property type="evidence" value="ECO:0007669"/>
    <property type="project" value="UniProtKB-UniRule"/>
</dbReference>
<dbReference type="InterPro" id="IPR009027">
    <property type="entry name" value="Ribosomal_bL9/RNase_H1_N"/>
</dbReference>
<reference evidence="9 10" key="1">
    <citation type="submission" date="2016-10" db="EMBL/GenBank/DDBJ databases">
        <authorList>
            <person name="de Groot N.N."/>
        </authorList>
    </citation>
    <scope>NUCLEOTIDE SEQUENCE [LARGE SCALE GENOMIC DNA]</scope>
    <source>
        <strain evidence="10">P4-7,KCTC 19426,CECT 7604</strain>
    </source>
</reference>
<dbReference type="SUPFAM" id="SSF55653">
    <property type="entry name" value="Ribosomal protein L9 C-domain"/>
    <property type="match status" value="1"/>
</dbReference>
<dbReference type="NCBIfam" id="TIGR00158">
    <property type="entry name" value="L9"/>
    <property type="match status" value="1"/>
</dbReference>
<accession>A0A1H0LZB8</accession>
<dbReference type="SUPFAM" id="SSF55658">
    <property type="entry name" value="L9 N-domain-like"/>
    <property type="match status" value="1"/>
</dbReference>
<evidence type="ECO:0000256" key="1">
    <source>
        <dbReference type="ARBA" id="ARBA00010605"/>
    </source>
</evidence>
<evidence type="ECO:0000256" key="2">
    <source>
        <dbReference type="ARBA" id="ARBA00022730"/>
    </source>
</evidence>
<dbReference type="HAMAP" id="MF_00503">
    <property type="entry name" value="Ribosomal_bL9"/>
    <property type="match status" value="1"/>
</dbReference>
<dbReference type="Pfam" id="PF03948">
    <property type="entry name" value="Ribosomal_L9_C"/>
    <property type="match status" value="1"/>
</dbReference>
<keyword evidence="5 7" id="KW-0687">Ribonucleoprotein</keyword>
<dbReference type="Gene3D" id="3.10.430.100">
    <property type="entry name" value="Ribosomal protein L9, C-terminal domain"/>
    <property type="match status" value="1"/>
</dbReference>
<sequence>MKLILTTDVPNLGAPGDIVEVRDGYGRNFLLPQGKAIAATKGAEKQVATIKRAQLAREIRGTEHANEVKQALEKLNVSITARTTGDGTKLFGSITTVDVAAAIKAAGGPTLDKRTIDTAGHIKSIGSHPVSIKLHPGVTATVSLVVKAG</sequence>
<dbReference type="GO" id="GO:0019843">
    <property type="term" value="F:rRNA binding"/>
    <property type="evidence" value="ECO:0007669"/>
    <property type="project" value="UniProtKB-UniRule"/>
</dbReference>
<dbReference type="PANTHER" id="PTHR21368">
    <property type="entry name" value="50S RIBOSOMAL PROTEIN L9"/>
    <property type="match status" value="1"/>
</dbReference>